<protein>
    <submittedName>
        <fullName evidence="2">Uncharacterized protein</fullName>
    </submittedName>
</protein>
<organism evidence="2 3">
    <name type="scientific">Kribbella rubisoli</name>
    <dbReference type="NCBI Taxonomy" id="3075929"/>
    <lineage>
        <taxon>Bacteria</taxon>
        <taxon>Bacillati</taxon>
        <taxon>Actinomycetota</taxon>
        <taxon>Actinomycetes</taxon>
        <taxon>Propionibacteriales</taxon>
        <taxon>Kribbellaceae</taxon>
        <taxon>Kribbella</taxon>
    </lineage>
</organism>
<feature type="compositionally biased region" description="Polar residues" evidence="1">
    <location>
        <begin position="40"/>
        <end position="51"/>
    </location>
</feature>
<gene>
    <name evidence="2" type="ORF">EV645_0629</name>
</gene>
<proteinExistence type="predicted"/>
<evidence type="ECO:0000313" key="3">
    <source>
        <dbReference type="Proteomes" id="UP000292027"/>
    </source>
</evidence>
<evidence type="ECO:0000256" key="1">
    <source>
        <dbReference type="SAM" id="MobiDB-lite"/>
    </source>
</evidence>
<dbReference type="EMBL" id="SHKR01000011">
    <property type="protein sequence ID" value="RZU18437.1"/>
    <property type="molecule type" value="Genomic_DNA"/>
</dbReference>
<feature type="region of interest" description="Disordered" evidence="1">
    <location>
        <begin position="34"/>
        <end position="56"/>
    </location>
</feature>
<evidence type="ECO:0000313" key="2">
    <source>
        <dbReference type="EMBL" id="RZU18437.1"/>
    </source>
</evidence>
<keyword evidence="3" id="KW-1185">Reference proteome</keyword>
<dbReference type="AlphaFoldDB" id="A0A4Q7X5L1"/>
<comment type="caution">
    <text evidence="2">The sequence shown here is derived from an EMBL/GenBank/DDBJ whole genome shotgun (WGS) entry which is preliminary data.</text>
</comment>
<accession>A0A4Q7X5L1</accession>
<dbReference type="Proteomes" id="UP000292027">
    <property type="component" value="Unassembled WGS sequence"/>
</dbReference>
<name>A0A4Q7X5L1_9ACTN</name>
<reference evidence="2 3" key="1">
    <citation type="journal article" date="2015" name="Stand. Genomic Sci.">
        <title>Genomic Encyclopedia of Bacterial and Archaeal Type Strains, Phase III: the genomes of soil and plant-associated and newly described type strains.</title>
        <authorList>
            <person name="Whitman W.B."/>
            <person name="Woyke T."/>
            <person name="Klenk H.P."/>
            <person name="Zhou Y."/>
            <person name="Lilburn T.G."/>
            <person name="Beck B.J."/>
            <person name="De Vos P."/>
            <person name="Vandamme P."/>
            <person name="Eisen J.A."/>
            <person name="Garrity G."/>
            <person name="Hugenholtz P."/>
            <person name="Kyrpides N.C."/>
        </authorList>
    </citation>
    <scope>NUCLEOTIDE SEQUENCE [LARGE SCALE GENOMIC DNA]</scope>
    <source>
        <strain evidence="2 3">VKM Ac-2540</strain>
    </source>
</reference>
<sequence length="70" mass="7885">MRLLSLPVWTCRQHGSRRLTYDVLRRVTGTPATPCATGPVHTSRQTPQSPSYERHGLSWSTSFEQVVAMT</sequence>